<keyword evidence="3" id="KW-0813">Transport</keyword>
<dbReference type="Pfam" id="PF05008">
    <property type="entry name" value="V-SNARE"/>
    <property type="match status" value="1"/>
</dbReference>
<dbReference type="CDD" id="cd15890">
    <property type="entry name" value="SNARE_Vti1b"/>
    <property type="match status" value="1"/>
</dbReference>
<dbReference type="InterPro" id="IPR000727">
    <property type="entry name" value="T_SNARE_dom"/>
</dbReference>
<evidence type="ECO:0000259" key="11">
    <source>
        <dbReference type="SMART" id="SM00397"/>
    </source>
</evidence>
<dbReference type="GO" id="GO:0005794">
    <property type="term" value="C:Golgi apparatus"/>
    <property type="evidence" value="ECO:0007669"/>
    <property type="project" value="TreeGrafter"/>
</dbReference>
<comment type="caution">
    <text evidence="12">The sequence shown here is derived from an EMBL/GenBank/DDBJ whole genome shotgun (WGS) entry which is preliminary data.</text>
</comment>
<comment type="similarity">
    <text evidence="2">Belongs to the VTI1 family.</text>
</comment>
<proteinExistence type="inferred from homology"/>
<dbReference type="InterPro" id="IPR038407">
    <property type="entry name" value="v-SNARE_N_sf"/>
</dbReference>
<dbReference type="InterPro" id="IPR010989">
    <property type="entry name" value="SNARE"/>
</dbReference>
<evidence type="ECO:0000256" key="1">
    <source>
        <dbReference type="ARBA" id="ARBA00004211"/>
    </source>
</evidence>
<dbReference type="OrthoDB" id="430637at2759"/>
<keyword evidence="6 10" id="KW-1133">Transmembrane helix</keyword>
<evidence type="ECO:0000256" key="9">
    <source>
        <dbReference type="SAM" id="Coils"/>
    </source>
</evidence>
<dbReference type="Gene3D" id="1.20.58.400">
    <property type="entry name" value="t-snare proteins"/>
    <property type="match status" value="1"/>
</dbReference>
<dbReference type="GO" id="GO:0042147">
    <property type="term" value="P:retrograde transport, endosome to Golgi"/>
    <property type="evidence" value="ECO:0007669"/>
    <property type="project" value="TreeGrafter"/>
</dbReference>
<dbReference type="FunFam" id="1.20.5.110:FF:000002">
    <property type="entry name" value="Vesicle transport through interaction with t-SNAREsB"/>
    <property type="match status" value="1"/>
</dbReference>
<name>A0A7J7J7R1_BUGNE</name>
<dbReference type="GO" id="GO:0005789">
    <property type="term" value="C:endoplasmic reticulum membrane"/>
    <property type="evidence" value="ECO:0007669"/>
    <property type="project" value="TreeGrafter"/>
</dbReference>
<keyword evidence="4 10" id="KW-0812">Transmembrane</keyword>
<dbReference type="PANTHER" id="PTHR21230:SF89">
    <property type="entry name" value="VESICLE TRANSPORT THROUGH INTERACTION WITH T-SNARES HOMOLOG 1B"/>
    <property type="match status" value="1"/>
</dbReference>
<evidence type="ECO:0000256" key="3">
    <source>
        <dbReference type="ARBA" id="ARBA00022448"/>
    </source>
</evidence>
<reference evidence="12" key="1">
    <citation type="submission" date="2020-06" db="EMBL/GenBank/DDBJ databases">
        <title>Draft genome of Bugula neritina, a colonial animal packing powerful symbionts and potential medicines.</title>
        <authorList>
            <person name="Rayko M."/>
        </authorList>
    </citation>
    <scope>NUCLEOTIDE SEQUENCE [LARGE SCALE GENOMIC DNA]</scope>
    <source>
        <strain evidence="12">Kwan_BN1</strain>
    </source>
</reference>
<organism evidence="12 13">
    <name type="scientific">Bugula neritina</name>
    <name type="common">Brown bryozoan</name>
    <name type="synonym">Sertularia neritina</name>
    <dbReference type="NCBI Taxonomy" id="10212"/>
    <lineage>
        <taxon>Eukaryota</taxon>
        <taxon>Metazoa</taxon>
        <taxon>Spiralia</taxon>
        <taxon>Lophotrochozoa</taxon>
        <taxon>Bryozoa</taxon>
        <taxon>Gymnolaemata</taxon>
        <taxon>Cheilostomatida</taxon>
        <taxon>Flustrina</taxon>
        <taxon>Buguloidea</taxon>
        <taxon>Bugulidae</taxon>
        <taxon>Bugula</taxon>
    </lineage>
</organism>
<evidence type="ECO:0000256" key="8">
    <source>
        <dbReference type="ARBA" id="ARBA00023136"/>
    </source>
</evidence>
<evidence type="ECO:0000256" key="10">
    <source>
        <dbReference type="SAM" id="Phobius"/>
    </source>
</evidence>
<dbReference type="EMBL" id="VXIV02002880">
    <property type="protein sequence ID" value="KAF6022212.1"/>
    <property type="molecule type" value="Genomic_DNA"/>
</dbReference>
<evidence type="ECO:0000256" key="4">
    <source>
        <dbReference type="ARBA" id="ARBA00022692"/>
    </source>
</evidence>
<dbReference type="GO" id="GO:1903076">
    <property type="term" value="P:regulation of protein localization to plasma membrane"/>
    <property type="evidence" value="ECO:0007669"/>
    <property type="project" value="TreeGrafter"/>
</dbReference>
<evidence type="ECO:0000256" key="5">
    <source>
        <dbReference type="ARBA" id="ARBA00022927"/>
    </source>
</evidence>
<accession>A0A7J7J7R1</accession>
<keyword evidence="13" id="KW-1185">Reference proteome</keyword>
<dbReference type="GO" id="GO:0048280">
    <property type="term" value="P:vesicle fusion with Golgi apparatus"/>
    <property type="evidence" value="ECO:0007669"/>
    <property type="project" value="TreeGrafter"/>
</dbReference>
<dbReference type="GO" id="GO:0016236">
    <property type="term" value="P:macroautophagy"/>
    <property type="evidence" value="ECO:0007669"/>
    <property type="project" value="TreeGrafter"/>
</dbReference>
<comment type="subcellular location">
    <subcellularLocation>
        <location evidence="1">Membrane</location>
        <topology evidence="1">Single-pass type IV membrane protein</topology>
    </subcellularLocation>
</comment>
<feature type="domain" description="T-SNARE coiled-coil homology" evidence="11">
    <location>
        <begin position="110"/>
        <end position="177"/>
    </location>
</feature>
<dbReference type="Proteomes" id="UP000593567">
    <property type="component" value="Unassembled WGS sequence"/>
</dbReference>
<dbReference type="InterPro" id="IPR007705">
    <property type="entry name" value="Vesicle_trsprt_v-SNARE_N"/>
</dbReference>
<evidence type="ECO:0000256" key="7">
    <source>
        <dbReference type="ARBA" id="ARBA00023054"/>
    </source>
</evidence>
<keyword evidence="5" id="KW-0653">Protein transport</keyword>
<dbReference type="SUPFAM" id="SSF47661">
    <property type="entry name" value="t-snare proteins"/>
    <property type="match status" value="1"/>
</dbReference>
<feature type="transmembrane region" description="Helical" evidence="10">
    <location>
        <begin position="186"/>
        <end position="205"/>
    </location>
</feature>
<keyword evidence="8 10" id="KW-0472">Membrane</keyword>
<sequence>MMGDRFDTLEEDFKNDVDLMRRKLDRVGRHAQGEEQKKLLRELDRSRESAQSLLRSMEAEIQRAPAYERSNFRSRLASLKRELDSTTAQVEQATRSISDLDDMEAAHRAKMMQGTRALQRASDSVHRSRQIAEETDEIGTNIVGELGRQGEALERTRDRLHETQSALDKSKSILRGMAFRVVTNKIIMVLIILVELAILAGVIYIKFIKPKNTTSGTAPTTHSTP</sequence>
<dbReference type="PANTHER" id="PTHR21230">
    <property type="entry name" value="VESICLE TRANSPORT V-SNARE PROTEIN VTI1-RELATED"/>
    <property type="match status" value="1"/>
</dbReference>
<feature type="coiled-coil region" evidence="9">
    <location>
        <begin position="40"/>
        <end position="96"/>
    </location>
</feature>
<keyword evidence="7 9" id="KW-0175">Coiled coil</keyword>
<evidence type="ECO:0000313" key="12">
    <source>
        <dbReference type="EMBL" id="KAF6022212.1"/>
    </source>
</evidence>
<dbReference type="SUPFAM" id="SSF58038">
    <property type="entry name" value="SNARE fusion complex"/>
    <property type="match status" value="1"/>
</dbReference>
<dbReference type="GO" id="GO:0012507">
    <property type="term" value="C:ER to Golgi transport vesicle membrane"/>
    <property type="evidence" value="ECO:0007669"/>
    <property type="project" value="TreeGrafter"/>
</dbReference>
<dbReference type="GO" id="GO:0005829">
    <property type="term" value="C:cytosol"/>
    <property type="evidence" value="ECO:0007669"/>
    <property type="project" value="GOC"/>
</dbReference>
<dbReference type="Pfam" id="PF12352">
    <property type="entry name" value="V-SNARE_C"/>
    <property type="match status" value="1"/>
</dbReference>
<evidence type="ECO:0000313" key="13">
    <source>
        <dbReference type="Proteomes" id="UP000593567"/>
    </source>
</evidence>
<dbReference type="AlphaFoldDB" id="A0A7J7J7R1"/>
<evidence type="ECO:0000256" key="6">
    <source>
        <dbReference type="ARBA" id="ARBA00022989"/>
    </source>
</evidence>
<dbReference type="GO" id="GO:0031902">
    <property type="term" value="C:late endosome membrane"/>
    <property type="evidence" value="ECO:0007669"/>
    <property type="project" value="TreeGrafter"/>
</dbReference>
<dbReference type="Gene3D" id="1.20.5.110">
    <property type="match status" value="1"/>
</dbReference>
<dbReference type="GO" id="GO:0006896">
    <property type="term" value="P:Golgi to vacuole transport"/>
    <property type="evidence" value="ECO:0007669"/>
    <property type="project" value="TreeGrafter"/>
</dbReference>
<evidence type="ECO:0000256" key="2">
    <source>
        <dbReference type="ARBA" id="ARBA00006108"/>
    </source>
</evidence>
<dbReference type="GO" id="GO:0005484">
    <property type="term" value="F:SNAP receptor activity"/>
    <property type="evidence" value="ECO:0007669"/>
    <property type="project" value="TreeGrafter"/>
</dbReference>
<dbReference type="SMART" id="SM00397">
    <property type="entry name" value="t_SNARE"/>
    <property type="match status" value="1"/>
</dbReference>
<dbReference type="GO" id="GO:0031201">
    <property type="term" value="C:SNARE complex"/>
    <property type="evidence" value="ECO:0007669"/>
    <property type="project" value="TreeGrafter"/>
</dbReference>
<dbReference type="GO" id="GO:0006886">
    <property type="term" value="P:intracellular protein transport"/>
    <property type="evidence" value="ECO:0007669"/>
    <property type="project" value="InterPro"/>
</dbReference>
<protein>
    <submittedName>
        <fullName evidence="12">VTI1B</fullName>
    </submittedName>
</protein>
<dbReference type="GO" id="GO:0000149">
    <property type="term" value="F:SNARE binding"/>
    <property type="evidence" value="ECO:0007669"/>
    <property type="project" value="TreeGrafter"/>
</dbReference>
<dbReference type="GO" id="GO:0006891">
    <property type="term" value="P:intra-Golgi vesicle-mediated transport"/>
    <property type="evidence" value="ECO:0007669"/>
    <property type="project" value="TreeGrafter"/>
</dbReference>
<gene>
    <name evidence="12" type="ORF">EB796_019474</name>
</gene>